<sequence length="135" mass="15732">MIITAAIIAIGVFIKEFKSGDNLDTLNLEWIIHQLLFQLSFAAIMEEPLFRGFLWGYLKKYKLRDISICIIQALLFWFGHIYYMDTGLNFWIWHPIAAFLFGLIIVKTKNIAYSLGAHALVNTVAQIFMFYYKVL</sequence>
<feature type="transmembrane region" description="Helical" evidence="1">
    <location>
        <begin position="113"/>
        <end position="132"/>
    </location>
</feature>
<dbReference type="GO" id="GO:0080120">
    <property type="term" value="P:CAAX-box protein maturation"/>
    <property type="evidence" value="ECO:0007669"/>
    <property type="project" value="UniProtKB-ARBA"/>
</dbReference>
<gene>
    <name evidence="3" type="ORF">SDC9_194093</name>
</gene>
<protein>
    <recommendedName>
        <fullName evidence="2">CAAX prenyl protease 2/Lysostaphin resistance protein A-like domain-containing protein</fullName>
    </recommendedName>
</protein>
<evidence type="ECO:0000256" key="1">
    <source>
        <dbReference type="SAM" id="Phobius"/>
    </source>
</evidence>
<comment type="caution">
    <text evidence="3">The sequence shown here is derived from an EMBL/GenBank/DDBJ whole genome shotgun (WGS) entry which is preliminary data.</text>
</comment>
<dbReference type="AlphaFoldDB" id="A0A645I5B6"/>
<dbReference type="EMBL" id="VSSQ01107235">
    <property type="protein sequence ID" value="MPN46507.1"/>
    <property type="molecule type" value="Genomic_DNA"/>
</dbReference>
<dbReference type="InterPro" id="IPR003675">
    <property type="entry name" value="Rce1/LyrA-like_dom"/>
</dbReference>
<name>A0A645I5B6_9ZZZZ</name>
<organism evidence="3">
    <name type="scientific">bioreactor metagenome</name>
    <dbReference type="NCBI Taxonomy" id="1076179"/>
    <lineage>
        <taxon>unclassified sequences</taxon>
        <taxon>metagenomes</taxon>
        <taxon>ecological metagenomes</taxon>
    </lineage>
</organism>
<reference evidence="3" key="1">
    <citation type="submission" date="2019-08" db="EMBL/GenBank/DDBJ databases">
        <authorList>
            <person name="Kucharzyk K."/>
            <person name="Murdoch R.W."/>
            <person name="Higgins S."/>
            <person name="Loffler F."/>
        </authorList>
    </citation>
    <scope>NUCLEOTIDE SEQUENCE</scope>
</reference>
<feature type="transmembrane region" description="Helical" evidence="1">
    <location>
        <begin position="90"/>
        <end position="106"/>
    </location>
</feature>
<proteinExistence type="predicted"/>
<keyword evidence="1" id="KW-1133">Transmembrane helix</keyword>
<dbReference type="GO" id="GO:0004175">
    <property type="term" value="F:endopeptidase activity"/>
    <property type="evidence" value="ECO:0007669"/>
    <property type="project" value="UniProtKB-ARBA"/>
</dbReference>
<dbReference type="Pfam" id="PF02517">
    <property type="entry name" value="Rce1-like"/>
    <property type="match status" value="1"/>
</dbReference>
<feature type="domain" description="CAAX prenyl protease 2/Lysostaphin resistance protein A-like" evidence="2">
    <location>
        <begin position="30"/>
        <end position="124"/>
    </location>
</feature>
<evidence type="ECO:0000259" key="2">
    <source>
        <dbReference type="Pfam" id="PF02517"/>
    </source>
</evidence>
<feature type="transmembrane region" description="Helical" evidence="1">
    <location>
        <begin position="66"/>
        <end position="84"/>
    </location>
</feature>
<keyword evidence="1" id="KW-0812">Transmembrane</keyword>
<evidence type="ECO:0000313" key="3">
    <source>
        <dbReference type="EMBL" id="MPN46507.1"/>
    </source>
</evidence>
<keyword evidence="1" id="KW-0472">Membrane</keyword>
<accession>A0A645I5B6</accession>